<dbReference type="AlphaFoldDB" id="A0A7Z9C1P0"/>
<dbReference type="PANTHER" id="PTHR32175">
    <property type="entry name" value="PROTEIN, PUTATIVE, EXPRESSED-RELATED"/>
    <property type="match status" value="1"/>
</dbReference>
<name>A0A7Z9C1P0_9CYAN</name>
<dbReference type="Gene3D" id="3.40.50.300">
    <property type="entry name" value="P-loop containing nucleotide triphosphate hydrolases"/>
    <property type="match status" value="1"/>
</dbReference>
<evidence type="ECO:0008006" key="3">
    <source>
        <dbReference type="Google" id="ProtNLM"/>
    </source>
</evidence>
<dbReference type="InterPro" id="IPR027417">
    <property type="entry name" value="P-loop_NTPase"/>
</dbReference>
<proteinExistence type="predicted"/>
<accession>A0A7Z9C1P0</accession>
<dbReference type="InterPro" id="IPR052796">
    <property type="entry name" value="Nod_factor_sulfotransferase"/>
</dbReference>
<evidence type="ECO:0000313" key="1">
    <source>
        <dbReference type="EMBL" id="VXD25474.1"/>
    </source>
</evidence>
<dbReference type="Proteomes" id="UP000184550">
    <property type="component" value="Unassembled WGS sequence"/>
</dbReference>
<dbReference type="EMBL" id="CZCU02000166">
    <property type="protein sequence ID" value="VXD25474.1"/>
    <property type="molecule type" value="Genomic_DNA"/>
</dbReference>
<sequence length="255" mass="30296">MNLVNKKNIFSNFKTYGKYLWNRPLLPEKRFVIFGRGRSGSTLLVSLLNTHSQIYCDGEILHDWVSFPRLQINVCASRCQRPVYGFKLLSYQMRDIQPIINSTQFLTNLYQHGYQIIYLRRRNLLTHAFSNINARQQKFHHQSSQGTIQNHKIYVDYQTLINWIEHSEQLEQYEHKIIQNLPCLSLIYEDHLLTPESQQKTADQIFNWLDLPPESVTTNFVKLMPSDLSKRIVNYEELVTKLQQTRYARFLENPN</sequence>
<dbReference type="SUPFAM" id="SSF52540">
    <property type="entry name" value="P-loop containing nucleoside triphosphate hydrolases"/>
    <property type="match status" value="1"/>
</dbReference>
<organism evidence="1 2">
    <name type="scientific">Planktothrix serta PCC 8927</name>
    <dbReference type="NCBI Taxonomy" id="671068"/>
    <lineage>
        <taxon>Bacteria</taxon>
        <taxon>Bacillati</taxon>
        <taxon>Cyanobacteriota</taxon>
        <taxon>Cyanophyceae</taxon>
        <taxon>Oscillatoriophycideae</taxon>
        <taxon>Oscillatoriales</taxon>
        <taxon>Microcoleaceae</taxon>
        <taxon>Planktothrix</taxon>
    </lineage>
</organism>
<comment type="caution">
    <text evidence="1">The sequence shown here is derived from an EMBL/GenBank/DDBJ whole genome shotgun (WGS) entry which is preliminary data.</text>
</comment>
<gene>
    <name evidence="1" type="ORF">PL8927_880025</name>
</gene>
<reference evidence="1" key="1">
    <citation type="submission" date="2019-10" db="EMBL/GenBank/DDBJ databases">
        <authorList>
            <consortium name="Genoscope - CEA"/>
            <person name="William W."/>
        </authorList>
    </citation>
    <scope>NUCLEOTIDE SEQUENCE [LARGE SCALE GENOMIC DNA]</scope>
    <source>
        <strain evidence="1">BBR_PRJEB10992</strain>
    </source>
</reference>
<keyword evidence="2" id="KW-1185">Reference proteome</keyword>
<protein>
    <recommendedName>
        <fullName evidence="3">Sulfotransferase</fullName>
    </recommendedName>
</protein>
<evidence type="ECO:0000313" key="2">
    <source>
        <dbReference type="Proteomes" id="UP000184550"/>
    </source>
</evidence>
<dbReference type="PANTHER" id="PTHR32175:SF26">
    <property type="entry name" value="PROTEIN, PUTATIVE, EXPRESSED-RELATED"/>
    <property type="match status" value="1"/>
</dbReference>